<dbReference type="Proteomes" id="UP000605784">
    <property type="component" value="Unassembled WGS sequence"/>
</dbReference>
<feature type="compositionally biased region" description="Low complexity" evidence="1">
    <location>
        <begin position="184"/>
        <end position="214"/>
    </location>
</feature>
<dbReference type="AlphaFoldDB" id="A0A830GHQ7"/>
<comment type="caution">
    <text evidence="2">The sequence shown here is derived from an EMBL/GenBank/DDBJ whole genome shotgun (WGS) entry which is preliminary data.</text>
</comment>
<evidence type="ECO:0000256" key="1">
    <source>
        <dbReference type="SAM" id="MobiDB-lite"/>
    </source>
</evidence>
<keyword evidence="3" id="KW-1185">Reference proteome</keyword>
<name>A0A830GHQ7_9EURY</name>
<protein>
    <submittedName>
        <fullName evidence="2">Uncharacterized protein</fullName>
    </submittedName>
</protein>
<reference evidence="2" key="1">
    <citation type="journal article" date="2014" name="Int. J. Syst. Evol. Microbiol.">
        <title>Complete genome sequence of Corynebacterium casei LMG S-19264T (=DSM 44701T), isolated from a smear-ripened cheese.</title>
        <authorList>
            <consortium name="US DOE Joint Genome Institute (JGI-PGF)"/>
            <person name="Walter F."/>
            <person name="Albersmeier A."/>
            <person name="Kalinowski J."/>
            <person name="Ruckert C."/>
        </authorList>
    </citation>
    <scope>NUCLEOTIDE SEQUENCE</scope>
    <source>
        <strain evidence="2">JCM 17820</strain>
    </source>
</reference>
<accession>A0A830GHQ7</accession>
<evidence type="ECO:0000313" key="2">
    <source>
        <dbReference type="EMBL" id="GGN85499.1"/>
    </source>
</evidence>
<feature type="region of interest" description="Disordered" evidence="1">
    <location>
        <begin position="1"/>
        <end position="63"/>
    </location>
</feature>
<organism evidence="2 3">
    <name type="scientific">Haloarcula pellucida</name>
    <dbReference type="NCBI Taxonomy" id="1427151"/>
    <lineage>
        <taxon>Archaea</taxon>
        <taxon>Methanobacteriati</taxon>
        <taxon>Methanobacteriota</taxon>
        <taxon>Stenosarchaea group</taxon>
        <taxon>Halobacteria</taxon>
        <taxon>Halobacteriales</taxon>
        <taxon>Haloarculaceae</taxon>
        <taxon>Haloarcula</taxon>
    </lineage>
</organism>
<feature type="region of interest" description="Disordered" evidence="1">
    <location>
        <begin position="177"/>
        <end position="214"/>
    </location>
</feature>
<sequence length="214" mass="22806">MLDGTGESSRTSPTATAGESDFAGSESDPENLAIRADTDRPPVWLADPDQADGGRPTESEHSYLRTNALVDSRERADRVAVADVPGADRVGAFLDATAFDSETVYVETHQVGECFRLELCSVSWRPDEVQTDYARVTRPYDEACRADRKVFAVRLVRIPAALDADSVNGFGSSIGSGSCDRGPMADSEMAAASSDDATATEPSEQSTETTEGSQ</sequence>
<gene>
    <name evidence="2" type="ORF">GCM10009030_02030</name>
</gene>
<dbReference type="EMBL" id="BMOU01000001">
    <property type="protein sequence ID" value="GGN85499.1"/>
    <property type="molecule type" value="Genomic_DNA"/>
</dbReference>
<feature type="compositionally biased region" description="Polar residues" evidence="1">
    <location>
        <begin position="1"/>
        <end position="17"/>
    </location>
</feature>
<reference evidence="2" key="2">
    <citation type="submission" date="2020-09" db="EMBL/GenBank/DDBJ databases">
        <authorList>
            <person name="Sun Q."/>
            <person name="Ohkuma M."/>
        </authorList>
    </citation>
    <scope>NUCLEOTIDE SEQUENCE</scope>
    <source>
        <strain evidence="2">JCM 17820</strain>
    </source>
</reference>
<evidence type="ECO:0000313" key="3">
    <source>
        <dbReference type="Proteomes" id="UP000605784"/>
    </source>
</evidence>
<proteinExistence type="predicted"/>